<dbReference type="FunFam" id="3.30.70.270:FF:000001">
    <property type="entry name" value="Diguanylate cyclase domain protein"/>
    <property type="match status" value="1"/>
</dbReference>
<evidence type="ECO:0000313" key="5">
    <source>
        <dbReference type="Proteomes" id="UP000318542"/>
    </source>
</evidence>
<evidence type="ECO:0000259" key="2">
    <source>
        <dbReference type="PROSITE" id="PS50883"/>
    </source>
</evidence>
<sequence>MDYDSAMEDADTRMDGTPGAPEWAPAWGACAPVAAWVDAMTGADQAAYVLALDGRFVWVNAACEALFGRPAGALLRSTFMALTHPDDQAGDRQRIGRLIAAEVRWMQVDKRFVRPDGSIVWARLNVHRPWMDPGSATPVPAPWLLVLAREVGHDSAALEALQRGERQVQLALEGSRAGTWDWNLQTDIVEYSAGFARLLRYQGDDFHRDFSFRDRLHPADRKRTLAAVHKALSSGEVFDEAYRLRCFDGRWHWFRGRGRAIGDVQGKPRHFSGILFDWQEAYRQQLQLRRSQRRMAHLARHDPLTGLPNRLQWNERLQAALAEAQRHGEQLALLMMDLDRFKDVNDTLGHSTGDALLASVGQRLRQRLRQGDALARLGGDEFVVLMRHVRAASDAAALARELIETLAGVWTSPSGQELQIGVSVGIALVPHHGTDPQALMGAADAALYRAKALGRGTFAFFSQDLTDMAARRMQLESRLRHAVRQQALSVVVQPQLGFGQPAPCGAEALLRWEDTQLGPVAPGEFIPVAESCGLIEAMGRWVLEQALDVVAGWRAAGWRDACIAVNVSARQFSHADWADQVLAALAQRGLPGAALELEVTESALLDPGADAAGALARLRAHGVAVAIDDFGVRYSSLGYLQRLPVDTVKIDRSFVRGVENGGDSHRLCAAIVAMAHHLGLSVVAEGVETAAQLEALRAMGCDRYQGYWADGHPTAPPAVLQRWRTATASGAKP</sequence>
<dbReference type="SUPFAM" id="SSF141868">
    <property type="entry name" value="EAL domain-like"/>
    <property type="match status" value="1"/>
</dbReference>
<dbReference type="SUPFAM" id="SSF55073">
    <property type="entry name" value="Nucleotide cyclase"/>
    <property type="match status" value="1"/>
</dbReference>
<dbReference type="InterPro" id="IPR035965">
    <property type="entry name" value="PAS-like_dom_sf"/>
</dbReference>
<accession>A0A554X1R3</accession>
<dbReference type="Proteomes" id="UP000318542">
    <property type="component" value="Unassembled WGS sequence"/>
</dbReference>
<dbReference type="GO" id="GO:0006355">
    <property type="term" value="P:regulation of DNA-templated transcription"/>
    <property type="evidence" value="ECO:0007669"/>
    <property type="project" value="InterPro"/>
</dbReference>
<dbReference type="InterPro" id="IPR000014">
    <property type="entry name" value="PAS"/>
</dbReference>
<dbReference type="Pfam" id="PF00563">
    <property type="entry name" value="EAL"/>
    <property type="match status" value="1"/>
</dbReference>
<dbReference type="Pfam" id="PF00989">
    <property type="entry name" value="PAS"/>
    <property type="match status" value="1"/>
</dbReference>
<dbReference type="Gene3D" id="3.30.450.20">
    <property type="entry name" value="PAS domain"/>
    <property type="match status" value="2"/>
</dbReference>
<dbReference type="RefSeq" id="WP_143902112.1">
    <property type="nucleotide sequence ID" value="NZ_VJOL01000020.1"/>
</dbReference>
<dbReference type="OrthoDB" id="9813903at2"/>
<dbReference type="GO" id="GO:0003824">
    <property type="term" value="F:catalytic activity"/>
    <property type="evidence" value="ECO:0007669"/>
    <property type="project" value="UniProtKB-ARBA"/>
</dbReference>
<dbReference type="CDD" id="cd00130">
    <property type="entry name" value="PAS"/>
    <property type="match status" value="2"/>
</dbReference>
<dbReference type="NCBIfam" id="TIGR00254">
    <property type="entry name" value="GGDEF"/>
    <property type="match status" value="1"/>
</dbReference>
<dbReference type="InterPro" id="IPR013655">
    <property type="entry name" value="PAS_fold_3"/>
</dbReference>
<reference evidence="4 5" key="1">
    <citation type="submission" date="2019-07" db="EMBL/GenBank/DDBJ databases">
        <title>Tepidimonas thermarum AA-1 draft genome.</title>
        <authorList>
            <person name="Da Costa M.S."/>
            <person name="Froufe H.J.C."/>
            <person name="Egas C."/>
            <person name="Albuquerque L."/>
        </authorList>
    </citation>
    <scope>NUCLEOTIDE SEQUENCE [LARGE SCALE GENOMIC DNA]</scope>
    <source>
        <strain evidence="4 5">AA-1</strain>
    </source>
</reference>
<protein>
    <submittedName>
        <fullName evidence="4">Putative signaling protein</fullName>
    </submittedName>
</protein>
<name>A0A554X1R3_9BURK</name>
<dbReference type="Gene3D" id="3.30.70.270">
    <property type="match status" value="1"/>
</dbReference>
<feature type="domain" description="GGDEF" evidence="3">
    <location>
        <begin position="329"/>
        <end position="463"/>
    </location>
</feature>
<dbReference type="InterPro" id="IPR001633">
    <property type="entry name" value="EAL_dom"/>
</dbReference>
<organism evidence="4 5">
    <name type="scientific">Tepidimonas thermarum</name>
    <dbReference type="NCBI Taxonomy" id="335431"/>
    <lineage>
        <taxon>Bacteria</taxon>
        <taxon>Pseudomonadati</taxon>
        <taxon>Pseudomonadota</taxon>
        <taxon>Betaproteobacteria</taxon>
        <taxon>Burkholderiales</taxon>
        <taxon>Tepidimonas</taxon>
    </lineage>
</organism>
<feature type="domain" description="PAS" evidence="1">
    <location>
        <begin position="48"/>
        <end position="102"/>
    </location>
</feature>
<evidence type="ECO:0000259" key="1">
    <source>
        <dbReference type="PROSITE" id="PS50112"/>
    </source>
</evidence>
<dbReference type="PROSITE" id="PS50883">
    <property type="entry name" value="EAL"/>
    <property type="match status" value="1"/>
</dbReference>
<dbReference type="AlphaFoldDB" id="A0A554X1R3"/>
<dbReference type="SMART" id="SM00052">
    <property type="entry name" value="EAL"/>
    <property type="match status" value="1"/>
</dbReference>
<dbReference type="NCBIfam" id="TIGR00229">
    <property type="entry name" value="sensory_box"/>
    <property type="match status" value="1"/>
</dbReference>
<dbReference type="Pfam" id="PF00990">
    <property type="entry name" value="GGDEF"/>
    <property type="match status" value="1"/>
</dbReference>
<evidence type="ECO:0000313" key="4">
    <source>
        <dbReference type="EMBL" id="TSE29770.1"/>
    </source>
</evidence>
<proteinExistence type="predicted"/>
<keyword evidence="5" id="KW-1185">Reference proteome</keyword>
<dbReference type="InterPro" id="IPR000160">
    <property type="entry name" value="GGDEF_dom"/>
</dbReference>
<dbReference type="InterPro" id="IPR052155">
    <property type="entry name" value="Biofilm_reg_signaling"/>
</dbReference>
<comment type="caution">
    <text evidence="4">The sequence shown here is derived from an EMBL/GenBank/DDBJ whole genome shotgun (WGS) entry which is preliminary data.</text>
</comment>
<gene>
    <name evidence="4" type="ORF">Tther_01291</name>
</gene>
<dbReference type="CDD" id="cd01949">
    <property type="entry name" value="GGDEF"/>
    <property type="match status" value="1"/>
</dbReference>
<dbReference type="SMART" id="SM00091">
    <property type="entry name" value="PAS"/>
    <property type="match status" value="2"/>
</dbReference>
<evidence type="ECO:0000259" key="3">
    <source>
        <dbReference type="PROSITE" id="PS50887"/>
    </source>
</evidence>
<dbReference type="Pfam" id="PF08447">
    <property type="entry name" value="PAS_3"/>
    <property type="match status" value="1"/>
</dbReference>
<feature type="domain" description="PAS" evidence="1">
    <location>
        <begin position="164"/>
        <end position="235"/>
    </location>
</feature>
<dbReference type="EMBL" id="VJOL01000020">
    <property type="protein sequence ID" value="TSE29770.1"/>
    <property type="molecule type" value="Genomic_DNA"/>
</dbReference>
<dbReference type="SUPFAM" id="SSF55785">
    <property type="entry name" value="PYP-like sensor domain (PAS domain)"/>
    <property type="match status" value="2"/>
</dbReference>
<dbReference type="InterPro" id="IPR029787">
    <property type="entry name" value="Nucleotide_cyclase"/>
</dbReference>
<dbReference type="InterPro" id="IPR035919">
    <property type="entry name" value="EAL_sf"/>
</dbReference>
<dbReference type="PROSITE" id="PS50112">
    <property type="entry name" value="PAS"/>
    <property type="match status" value="2"/>
</dbReference>
<dbReference type="PROSITE" id="PS50887">
    <property type="entry name" value="GGDEF"/>
    <property type="match status" value="1"/>
</dbReference>
<feature type="domain" description="EAL" evidence="2">
    <location>
        <begin position="472"/>
        <end position="726"/>
    </location>
</feature>
<dbReference type="SMART" id="SM00267">
    <property type="entry name" value="GGDEF"/>
    <property type="match status" value="1"/>
</dbReference>
<dbReference type="InterPro" id="IPR043128">
    <property type="entry name" value="Rev_trsase/Diguanyl_cyclase"/>
</dbReference>
<dbReference type="PANTHER" id="PTHR44757">
    <property type="entry name" value="DIGUANYLATE CYCLASE DGCP"/>
    <property type="match status" value="1"/>
</dbReference>
<dbReference type="CDD" id="cd01948">
    <property type="entry name" value="EAL"/>
    <property type="match status" value="1"/>
</dbReference>
<dbReference type="Gene3D" id="3.20.20.450">
    <property type="entry name" value="EAL domain"/>
    <property type="match status" value="1"/>
</dbReference>
<dbReference type="InterPro" id="IPR013767">
    <property type="entry name" value="PAS_fold"/>
</dbReference>
<dbReference type="PANTHER" id="PTHR44757:SF2">
    <property type="entry name" value="BIOFILM ARCHITECTURE MAINTENANCE PROTEIN MBAA"/>
    <property type="match status" value="1"/>
</dbReference>